<dbReference type="SUPFAM" id="SSF56112">
    <property type="entry name" value="Protein kinase-like (PK-like)"/>
    <property type="match status" value="1"/>
</dbReference>
<comment type="caution">
    <text evidence="2">The sequence shown here is derived from an EMBL/GenBank/DDBJ whole genome shotgun (WGS) entry which is preliminary data.</text>
</comment>
<evidence type="ECO:0000313" key="3">
    <source>
        <dbReference type="Proteomes" id="UP000036313"/>
    </source>
</evidence>
<protein>
    <submittedName>
        <fullName evidence="2">Putative aminoglycoside phosphotransferase</fullName>
        <ecNumber evidence="2">2.7.1.-</ecNumber>
    </submittedName>
</protein>
<dbReference type="AlphaFoldDB" id="A0A0J6VWZ4"/>
<keyword evidence="2" id="KW-0808">Transferase</keyword>
<dbReference type="GO" id="GO:0016740">
    <property type="term" value="F:transferase activity"/>
    <property type="evidence" value="ECO:0007669"/>
    <property type="project" value="UniProtKB-KW"/>
</dbReference>
<reference evidence="2 3" key="1">
    <citation type="journal article" date="2015" name="Genome Biol. Evol.">
        <title>Characterization of Three Mycobacterium spp. with Potential Use in Bioremediation by Genome Sequencing and Comparative Genomics.</title>
        <authorList>
            <person name="Das S."/>
            <person name="Pettersson B.M."/>
            <person name="Behra P.R."/>
            <person name="Ramesh M."/>
            <person name="Dasgupta S."/>
            <person name="Bhattacharya A."/>
            <person name="Kirsebom L.A."/>
        </authorList>
    </citation>
    <scope>NUCLEOTIDE SEQUENCE [LARGE SCALE GENOMIC DNA]</scope>
    <source>
        <strain evidence="2 3">DSM 44075</strain>
    </source>
</reference>
<proteinExistence type="predicted"/>
<dbReference type="Proteomes" id="UP000036313">
    <property type="component" value="Unassembled WGS sequence"/>
</dbReference>
<dbReference type="InterPro" id="IPR041726">
    <property type="entry name" value="ACAD10_11_N"/>
</dbReference>
<dbReference type="PANTHER" id="PTHR21310">
    <property type="entry name" value="AMINOGLYCOSIDE PHOSPHOTRANSFERASE-RELATED-RELATED"/>
    <property type="match status" value="1"/>
</dbReference>
<dbReference type="Pfam" id="PF01636">
    <property type="entry name" value="APH"/>
    <property type="match status" value="1"/>
</dbReference>
<name>A0A0J6VWZ4_9MYCO</name>
<organism evidence="2 3">
    <name type="scientific">Mycolicibacterium obuense</name>
    <dbReference type="NCBI Taxonomy" id="1807"/>
    <lineage>
        <taxon>Bacteria</taxon>
        <taxon>Bacillati</taxon>
        <taxon>Actinomycetota</taxon>
        <taxon>Actinomycetes</taxon>
        <taxon>Mycobacteriales</taxon>
        <taxon>Mycobacteriaceae</taxon>
        <taxon>Mycolicibacterium</taxon>
    </lineage>
</organism>
<dbReference type="PATRIC" id="fig|1807.14.peg.2990"/>
<dbReference type="EC" id="2.7.1.-" evidence="2"/>
<dbReference type="EMBL" id="JYNU01000016">
    <property type="protein sequence ID" value="KMO75595.1"/>
    <property type="molecule type" value="Genomic_DNA"/>
</dbReference>
<dbReference type="RefSeq" id="WP_048423671.1">
    <property type="nucleotide sequence ID" value="NZ_JYNU01000016.1"/>
</dbReference>
<accession>A0A0J6VWZ4</accession>
<evidence type="ECO:0000313" key="2">
    <source>
        <dbReference type="EMBL" id="KMO75595.1"/>
    </source>
</evidence>
<dbReference type="PANTHER" id="PTHR21310:SF57">
    <property type="entry name" value="BLR2944 PROTEIN"/>
    <property type="match status" value="1"/>
</dbReference>
<dbReference type="InterPro" id="IPR051678">
    <property type="entry name" value="AGP_Transferase"/>
</dbReference>
<sequence>MAILNTLDEASAKTALETWLARMLPAADDVAISDLSIPQSAGMSMTTILFGASWTENGNSVTAELVARVAPPQPGVFMDPDLEKEFTLLSSLAERTALAVPKALWYEKDPAVLGSEFVVFERAHGDVPPDDPPYVLEGWVLDLEPNRRGALYDRAVDVVAEVAAVDWQALGLGELLDKPQYGPTGIDQQLGYWEDFYRWASRDGKSSPTVEAALQWAKANKPEGEDLTLNWGDARIGNIMYRPDDLSVAAVLDWEMACIASPEMDLGWLILLVRYYSEGIGVPIPDGLPDGQALIAAWERATGRAARHVAFYEAFAALRLSIIMVRAGNLLISVGAFPADHPMPVSNPASQLLATLLDLPAPQGELASYVEAR</sequence>
<dbReference type="InterPro" id="IPR011009">
    <property type="entry name" value="Kinase-like_dom_sf"/>
</dbReference>
<dbReference type="InterPro" id="IPR002575">
    <property type="entry name" value="Aminoglycoside_PTrfase"/>
</dbReference>
<dbReference type="Gene3D" id="3.90.1200.10">
    <property type="match status" value="1"/>
</dbReference>
<dbReference type="CDD" id="cd05154">
    <property type="entry name" value="ACAD10_11_N-like"/>
    <property type="match status" value="1"/>
</dbReference>
<gene>
    <name evidence="2" type="ORF">MOBUDSM44075_02964</name>
</gene>
<dbReference type="Gene3D" id="3.30.200.20">
    <property type="entry name" value="Phosphorylase Kinase, domain 1"/>
    <property type="match status" value="1"/>
</dbReference>
<feature type="domain" description="Aminoglycoside phosphotransferase" evidence="1">
    <location>
        <begin position="64"/>
        <end position="281"/>
    </location>
</feature>
<evidence type="ECO:0000259" key="1">
    <source>
        <dbReference type="Pfam" id="PF01636"/>
    </source>
</evidence>